<keyword evidence="7" id="KW-0503">Monooxygenase</keyword>
<protein>
    <recommendedName>
        <fullName evidence="11">Helicase C-terminal domain-containing protein</fullName>
    </recommendedName>
</protein>
<keyword evidence="6 8" id="KW-0408">Iron</keyword>
<dbReference type="InterPro" id="IPR027417">
    <property type="entry name" value="P-loop_NTPase"/>
</dbReference>
<evidence type="ECO:0000313" key="9">
    <source>
        <dbReference type="EMBL" id="KAB8337298.1"/>
    </source>
</evidence>
<evidence type="ECO:0000313" key="10">
    <source>
        <dbReference type="Proteomes" id="UP000327013"/>
    </source>
</evidence>
<dbReference type="PRINTS" id="PR00385">
    <property type="entry name" value="P450"/>
</dbReference>
<keyword evidence="10" id="KW-1185">Reference proteome</keyword>
<accession>A0A5N6KPR8</accession>
<dbReference type="Proteomes" id="UP000327013">
    <property type="component" value="Unassembled WGS sequence"/>
</dbReference>
<evidence type="ECO:0000256" key="5">
    <source>
        <dbReference type="ARBA" id="ARBA00023002"/>
    </source>
</evidence>
<dbReference type="InterPro" id="IPR050121">
    <property type="entry name" value="Cytochrome_P450_monoxygenase"/>
</dbReference>
<dbReference type="SUPFAM" id="SSF52540">
    <property type="entry name" value="P-loop containing nucleoside triphosphate hydrolases"/>
    <property type="match status" value="1"/>
</dbReference>
<dbReference type="GO" id="GO:0016705">
    <property type="term" value="F:oxidoreductase activity, acting on paired donors, with incorporation or reduction of molecular oxygen"/>
    <property type="evidence" value="ECO:0007669"/>
    <property type="project" value="InterPro"/>
</dbReference>
<dbReference type="GO" id="GO:0004497">
    <property type="term" value="F:monooxygenase activity"/>
    <property type="evidence" value="ECO:0007669"/>
    <property type="project" value="UniProtKB-KW"/>
</dbReference>
<dbReference type="CDD" id="cd11058">
    <property type="entry name" value="CYP60B-like"/>
    <property type="match status" value="1"/>
</dbReference>
<dbReference type="AlphaFoldDB" id="A0A5N6KPR8"/>
<name>A0A5N6KPR8_9ROSI</name>
<evidence type="ECO:0000256" key="2">
    <source>
        <dbReference type="ARBA" id="ARBA00010617"/>
    </source>
</evidence>
<dbReference type="PANTHER" id="PTHR24305:SF230">
    <property type="entry name" value="P450, PUTATIVE (EUROFUNG)-RELATED"/>
    <property type="match status" value="1"/>
</dbReference>
<comment type="cofactor">
    <cofactor evidence="1 8">
        <name>heme</name>
        <dbReference type="ChEBI" id="CHEBI:30413"/>
    </cofactor>
</comment>
<dbReference type="InterPro" id="IPR036396">
    <property type="entry name" value="Cyt_P450_sf"/>
</dbReference>
<feature type="binding site" description="axial binding residue" evidence="8">
    <location>
        <position position="373"/>
    </location>
    <ligand>
        <name>heme</name>
        <dbReference type="ChEBI" id="CHEBI:30413"/>
    </ligand>
    <ligandPart>
        <name>Fe</name>
        <dbReference type="ChEBI" id="CHEBI:18248"/>
    </ligandPart>
</feature>
<keyword evidence="5" id="KW-0560">Oxidoreductase</keyword>
<comment type="caution">
    <text evidence="9">The sequence shown here is derived from an EMBL/GenBank/DDBJ whole genome shotgun (WGS) entry which is preliminary data.</text>
</comment>
<gene>
    <name evidence="9" type="ORF">FH972_021599</name>
</gene>
<dbReference type="GO" id="GO:0005506">
    <property type="term" value="F:iron ion binding"/>
    <property type="evidence" value="ECO:0007669"/>
    <property type="project" value="InterPro"/>
</dbReference>
<comment type="similarity">
    <text evidence="2">Belongs to the cytochrome P450 family.</text>
</comment>
<evidence type="ECO:0000256" key="8">
    <source>
        <dbReference type="PIRSR" id="PIRSR602401-1"/>
    </source>
</evidence>
<keyword evidence="3 8" id="KW-0349">Heme</keyword>
<keyword evidence="4 8" id="KW-0479">Metal-binding</keyword>
<organism evidence="9 10">
    <name type="scientific">Carpinus fangiana</name>
    <dbReference type="NCBI Taxonomy" id="176857"/>
    <lineage>
        <taxon>Eukaryota</taxon>
        <taxon>Viridiplantae</taxon>
        <taxon>Streptophyta</taxon>
        <taxon>Embryophyta</taxon>
        <taxon>Tracheophyta</taxon>
        <taxon>Spermatophyta</taxon>
        <taxon>Magnoliopsida</taxon>
        <taxon>eudicotyledons</taxon>
        <taxon>Gunneridae</taxon>
        <taxon>Pentapetalae</taxon>
        <taxon>rosids</taxon>
        <taxon>fabids</taxon>
        <taxon>Fagales</taxon>
        <taxon>Betulaceae</taxon>
        <taxon>Carpinus</taxon>
    </lineage>
</organism>
<proteinExistence type="inferred from homology"/>
<dbReference type="EMBL" id="VIBQ01000009">
    <property type="protein sequence ID" value="KAB8337298.1"/>
    <property type="molecule type" value="Genomic_DNA"/>
</dbReference>
<evidence type="ECO:0000256" key="3">
    <source>
        <dbReference type="ARBA" id="ARBA00022617"/>
    </source>
</evidence>
<dbReference type="Pfam" id="PF00067">
    <property type="entry name" value="p450"/>
    <property type="match status" value="1"/>
</dbReference>
<reference evidence="9 10" key="1">
    <citation type="submission" date="2019-06" db="EMBL/GenBank/DDBJ databases">
        <title>A chromosomal-level reference genome of Carpinus fangiana (Coryloideae, Betulaceae).</title>
        <authorList>
            <person name="Yang X."/>
            <person name="Wang Z."/>
            <person name="Zhang L."/>
            <person name="Hao G."/>
            <person name="Liu J."/>
            <person name="Yang Y."/>
        </authorList>
    </citation>
    <scope>NUCLEOTIDE SEQUENCE [LARGE SCALE GENOMIC DNA]</scope>
    <source>
        <strain evidence="9">Cfa_2016G</strain>
        <tissue evidence="9">Leaf</tissue>
    </source>
</reference>
<dbReference type="PANTHER" id="PTHR24305">
    <property type="entry name" value="CYTOCHROME P450"/>
    <property type="match status" value="1"/>
</dbReference>
<dbReference type="Gene3D" id="3.40.50.300">
    <property type="entry name" value="P-loop containing nucleotide triphosphate hydrolases"/>
    <property type="match status" value="1"/>
</dbReference>
<dbReference type="SUPFAM" id="SSF48264">
    <property type="entry name" value="Cytochrome P450"/>
    <property type="match status" value="1"/>
</dbReference>
<evidence type="ECO:0008006" key="11">
    <source>
        <dbReference type="Google" id="ProtNLM"/>
    </source>
</evidence>
<evidence type="ECO:0000256" key="6">
    <source>
        <dbReference type="ARBA" id="ARBA00023004"/>
    </source>
</evidence>
<dbReference type="InterPro" id="IPR002401">
    <property type="entry name" value="Cyt_P450_E_grp-I"/>
</dbReference>
<evidence type="ECO:0000256" key="7">
    <source>
        <dbReference type="ARBA" id="ARBA00023033"/>
    </source>
</evidence>
<dbReference type="GO" id="GO:0020037">
    <property type="term" value="F:heme binding"/>
    <property type="evidence" value="ECO:0007669"/>
    <property type="project" value="InterPro"/>
</dbReference>
<sequence length="819" mass="92441">MPHEMLKMHEKYGEVVRVAPNALSFNGPGAWADIYGHGNVKTFKKDPESYRQFPGQAPHLLNAHDADHSRFRRLLAHAFSEKALREQQPLLNGWVDKLIGRLHGASKEQTCDMVKWYNYTTLDIIGDLAFGDNLGCLDSDTLHPWIASIFYSLQALAYVLVALQFMPQWFLAAIIPKSTQDDNNAHMGRTITKVKQRLKLQTDRADFLQYIQRHNDEKGMNEKEIISNSSILILAGSETTATALSGTTYWLLKNPNTMATLLKEIRGTFKTEAEMTMTALAGCKYLNAVLREGLRMYPPVPVGLLRKVDTHNATVAGHQVPHGCSVSIPQYATYHSQSNWREPDRFDPDRWLHPNGKDRPSTFEPFSTGPRNCIGQNLAWVEMRMILARVLFNFDLELLDSSFNPEKQQVFVFWKKPALNVRLTPRMMDLVWTKLCIQLQLYPPQCKGDISGNNDKTNRHVQEGVPDGLVLCIPRQHSSNGVSYQPISLVSAIPVIRHAGSASILFSGRNKDPDFDITQMLSNAPMAIGYLVWHSPKLAALTGPLEYHVVERKQKILGVLEEFNSPDSRTMVLVSISKLVGTGQNLYGACHNLVVVEPQRNLSATTQLIGRIHRHGQPHVCNIYIVYQTCGWDGKAWARNTDKWLGPSLAFSPSVRKLVRDSLGEDPGDEALARYAVELTSREFHIPAEEIWRNFSLKYADLYRMIYVVRCTYLVDSKIQFQRTVAHAGTEKTHLVDVRSDWNVSDIQGCTLANSRWSTKPVTWVEQISGKVDKTLKKNPKCGTQIQARGTSREWKRAEKRMESDFASKFGGVGSGCKN</sequence>
<evidence type="ECO:0000256" key="1">
    <source>
        <dbReference type="ARBA" id="ARBA00001971"/>
    </source>
</evidence>
<dbReference type="Gene3D" id="1.10.630.10">
    <property type="entry name" value="Cytochrome P450"/>
    <property type="match status" value="1"/>
</dbReference>
<dbReference type="InterPro" id="IPR017972">
    <property type="entry name" value="Cyt_P450_CS"/>
</dbReference>
<evidence type="ECO:0000256" key="4">
    <source>
        <dbReference type="ARBA" id="ARBA00022723"/>
    </source>
</evidence>
<dbReference type="PROSITE" id="PS00086">
    <property type="entry name" value="CYTOCHROME_P450"/>
    <property type="match status" value="1"/>
</dbReference>
<dbReference type="OrthoDB" id="6764281at2759"/>
<dbReference type="PRINTS" id="PR00463">
    <property type="entry name" value="EP450I"/>
</dbReference>
<dbReference type="InterPro" id="IPR001128">
    <property type="entry name" value="Cyt_P450"/>
</dbReference>